<accession>A0ABV5IJ64</accession>
<keyword evidence="1" id="KW-1133">Transmembrane helix</keyword>
<evidence type="ECO:0000313" key="2">
    <source>
        <dbReference type="EMBL" id="MFB9204576.1"/>
    </source>
</evidence>
<evidence type="ECO:0000313" key="3">
    <source>
        <dbReference type="Proteomes" id="UP001589647"/>
    </source>
</evidence>
<organism evidence="2 3">
    <name type="scientific">Nonomuraea spiralis</name>
    <dbReference type="NCBI Taxonomy" id="46182"/>
    <lineage>
        <taxon>Bacteria</taxon>
        <taxon>Bacillati</taxon>
        <taxon>Actinomycetota</taxon>
        <taxon>Actinomycetes</taxon>
        <taxon>Streptosporangiales</taxon>
        <taxon>Streptosporangiaceae</taxon>
        <taxon>Nonomuraea</taxon>
    </lineage>
</organism>
<gene>
    <name evidence="2" type="ORF">ACFFV7_25515</name>
</gene>
<proteinExistence type="predicted"/>
<reference evidence="2 3" key="1">
    <citation type="submission" date="2024-09" db="EMBL/GenBank/DDBJ databases">
        <authorList>
            <person name="Sun Q."/>
            <person name="Mori K."/>
        </authorList>
    </citation>
    <scope>NUCLEOTIDE SEQUENCE [LARGE SCALE GENOMIC DNA]</scope>
    <source>
        <strain evidence="2 3">CCM 3426</strain>
    </source>
</reference>
<feature type="transmembrane region" description="Helical" evidence="1">
    <location>
        <begin position="110"/>
        <end position="134"/>
    </location>
</feature>
<dbReference type="RefSeq" id="WP_189652601.1">
    <property type="nucleotide sequence ID" value="NZ_BMRC01000029.1"/>
</dbReference>
<protein>
    <submittedName>
        <fullName evidence="2">Uncharacterized protein</fullName>
    </submittedName>
</protein>
<sequence length="161" mass="19033">MDAYERHCRLLARAYPLRYRQTRGEELIGTLLDLAKPQQTRPTLRDSLDVVHGGIALRLRERPPLGHWALYRLFHKRLPYTYRWWARDDLLGSRYLARQCATWLLATSPLWAFIGFMPIELVHTVILSTLIRMLGFLPQRSLRLCQLRRHEFNLDLQGNSP</sequence>
<dbReference type="EMBL" id="JBHMEI010000018">
    <property type="protein sequence ID" value="MFB9204576.1"/>
    <property type="molecule type" value="Genomic_DNA"/>
</dbReference>
<comment type="caution">
    <text evidence="2">The sequence shown here is derived from an EMBL/GenBank/DDBJ whole genome shotgun (WGS) entry which is preliminary data.</text>
</comment>
<evidence type="ECO:0000256" key="1">
    <source>
        <dbReference type="SAM" id="Phobius"/>
    </source>
</evidence>
<dbReference type="Proteomes" id="UP001589647">
    <property type="component" value="Unassembled WGS sequence"/>
</dbReference>
<name>A0ABV5IJ64_9ACTN</name>
<keyword evidence="1" id="KW-0472">Membrane</keyword>
<keyword evidence="3" id="KW-1185">Reference proteome</keyword>
<keyword evidence="1" id="KW-0812">Transmembrane</keyword>